<evidence type="ECO:0000313" key="4">
    <source>
        <dbReference type="EMBL" id="CAF3771948.1"/>
    </source>
</evidence>
<comment type="caution">
    <text evidence="4">The sequence shown here is derived from an EMBL/GenBank/DDBJ whole genome shotgun (WGS) entry which is preliminary data.</text>
</comment>
<accession>A0A818ZN82</accession>
<evidence type="ECO:0000313" key="5">
    <source>
        <dbReference type="Proteomes" id="UP000663823"/>
    </source>
</evidence>
<dbReference type="SUPFAM" id="SSF51735">
    <property type="entry name" value="NAD(P)-binding Rossmann-fold domains"/>
    <property type="match status" value="1"/>
</dbReference>
<dbReference type="Proteomes" id="UP000663823">
    <property type="component" value="Unassembled WGS sequence"/>
</dbReference>
<dbReference type="InterPro" id="IPR002347">
    <property type="entry name" value="SDR_fam"/>
</dbReference>
<dbReference type="GO" id="GO:0004185">
    <property type="term" value="F:serine-type carboxypeptidase activity"/>
    <property type="evidence" value="ECO:0007669"/>
    <property type="project" value="InterPro"/>
</dbReference>
<dbReference type="GO" id="GO:0006508">
    <property type="term" value="P:proteolysis"/>
    <property type="evidence" value="ECO:0007669"/>
    <property type="project" value="InterPro"/>
</dbReference>
<evidence type="ECO:0000256" key="3">
    <source>
        <dbReference type="ARBA" id="ARBA00023002"/>
    </source>
</evidence>
<dbReference type="InterPro" id="IPR036291">
    <property type="entry name" value="NAD(P)-bd_dom_sf"/>
</dbReference>
<evidence type="ECO:0000256" key="1">
    <source>
        <dbReference type="ARBA" id="ARBA00005194"/>
    </source>
</evidence>
<comment type="similarity">
    <text evidence="2">Belongs to the short-chain dehydrogenases/reductases (SDR) family.</text>
</comment>
<dbReference type="PRINTS" id="PR00081">
    <property type="entry name" value="GDHRDH"/>
</dbReference>
<dbReference type="Pfam" id="PF00106">
    <property type="entry name" value="adh_short"/>
    <property type="match status" value="1"/>
</dbReference>
<dbReference type="InterPro" id="IPR012338">
    <property type="entry name" value="Beta-lactam/transpept-like"/>
</dbReference>
<name>A0A818ZN82_9BILA</name>
<gene>
    <name evidence="4" type="ORF">OTI717_LOCUS16709</name>
</gene>
<dbReference type="PANTHER" id="PTHR42760">
    <property type="entry name" value="SHORT-CHAIN DEHYDROGENASES/REDUCTASES FAMILY MEMBER"/>
    <property type="match status" value="1"/>
</dbReference>
<dbReference type="PROSITE" id="PS00061">
    <property type="entry name" value="ADH_SHORT"/>
    <property type="match status" value="1"/>
</dbReference>
<dbReference type="Gene3D" id="3.40.710.10">
    <property type="entry name" value="DD-peptidase/beta-lactamase superfamily"/>
    <property type="match status" value="1"/>
</dbReference>
<keyword evidence="3" id="KW-0560">Oxidoreductase</keyword>
<dbReference type="EMBL" id="CAJOAX010002119">
    <property type="protein sequence ID" value="CAF3771948.1"/>
    <property type="molecule type" value="Genomic_DNA"/>
</dbReference>
<proteinExistence type="inferred from homology"/>
<dbReference type="GO" id="GO:0016616">
    <property type="term" value="F:oxidoreductase activity, acting on the CH-OH group of donors, NAD or NADP as acceptor"/>
    <property type="evidence" value="ECO:0007669"/>
    <property type="project" value="TreeGrafter"/>
</dbReference>
<protein>
    <submittedName>
        <fullName evidence="4">Uncharacterized protein</fullName>
    </submittedName>
</protein>
<comment type="pathway">
    <text evidence="1">Lipid metabolism; fatty acid biosynthesis.</text>
</comment>
<dbReference type="Pfam" id="PF02113">
    <property type="entry name" value="Peptidase_S13"/>
    <property type="match status" value="1"/>
</dbReference>
<dbReference type="Gene3D" id="3.40.50.720">
    <property type="entry name" value="NAD(P)-binding Rossmann-like Domain"/>
    <property type="match status" value="1"/>
</dbReference>
<dbReference type="PRINTS" id="PR00080">
    <property type="entry name" value="SDRFAMILY"/>
</dbReference>
<dbReference type="InterPro" id="IPR000667">
    <property type="entry name" value="Peptidase_S13"/>
</dbReference>
<dbReference type="NCBIfam" id="TIGR00666">
    <property type="entry name" value="PBP4"/>
    <property type="match status" value="1"/>
</dbReference>
<dbReference type="InterPro" id="IPR020904">
    <property type="entry name" value="Sc_DH/Rdtase_CS"/>
</dbReference>
<dbReference type="AlphaFoldDB" id="A0A818ZN82"/>
<dbReference type="SUPFAM" id="SSF56601">
    <property type="entry name" value="beta-lactamase/transpeptidase-like"/>
    <property type="match status" value="1"/>
</dbReference>
<dbReference type="Gene3D" id="3.50.80.20">
    <property type="entry name" value="D-Ala-D-Ala carboxypeptidase C, peptidase S13"/>
    <property type="match status" value="1"/>
</dbReference>
<evidence type="ECO:0000256" key="2">
    <source>
        <dbReference type="ARBA" id="ARBA00006484"/>
    </source>
</evidence>
<sequence length="608" mass="67278">MMTTNTGNWNTLLNDKVVFLTGGAGHIARHIAQTCYAHGARLVLGDLNIEIINKVKDEIVSSDNNNNKEDRILVVYLDVTDETSIEQAVKLTLDRWKTINVLFNTAAIFTMGDVEHVSSDDWSRIFDVNIRGSALTVKYIAPILKKQCGGSIVNFASVAGMIAYAASVPYGTTKGAVIQLTRNLALDLGPFNIRVNSVSPGHIESPAMDRIAKDNGMSIAEIEDSAAAFHYLGPDYQYETLLQYSGILDDYGNLDGYIYIVGSGDPTLGSPRWNETNGDTIMERWSMLIKQEGIKQCRGIVADLSLWSDDTQSIPDGYPWKDIGNYYGTGNSVLNWRENQFRLILSPGNAVGDPIILVGLDHPPPSLTIVNQAVTGPQGTGDRTNFYLALDGTHGYLRGSLAIDSGKNFSIGGAVPNSGLYITNELRQKMFWPSDSSISFMHKMEMPVNAASDRTTLDVHRSPPISDILYWMEQASINLYGELIVKTIARATNSSFDTVLPTYCQNEHEIERTAVAVIDGSGLSPEDRVTTWALARVLFNVQRAPWFSLFQRALPIIDGIRMKSGYIKNAYSYAGYVNKYVFSIITNNFNGDMNTMRQKLWNLLDILK</sequence>
<organism evidence="4 5">
    <name type="scientific">Rotaria sordida</name>
    <dbReference type="NCBI Taxonomy" id="392033"/>
    <lineage>
        <taxon>Eukaryota</taxon>
        <taxon>Metazoa</taxon>
        <taxon>Spiralia</taxon>
        <taxon>Gnathifera</taxon>
        <taxon>Rotifera</taxon>
        <taxon>Eurotatoria</taxon>
        <taxon>Bdelloidea</taxon>
        <taxon>Philodinida</taxon>
        <taxon>Philodinidae</taxon>
        <taxon>Rotaria</taxon>
    </lineage>
</organism>
<dbReference type="CDD" id="cd05233">
    <property type="entry name" value="SDR_c"/>
    <property type="match status" value="1"/>
</dbReference>
<reference evidence="4" key="1">
    <citation type="submission" date="2021-02" db="EMBL/GenBank/DDBJ databases">
        <authorList>
            <person name="Nowell W R."/>
        </authorList>
    </citation>
    <scope>NUCLEOTIDE SEQUENCE</scope>
</reference>